<dbReference type="PANTHER" id="PTHR32552:SF89">
    <property type="entry name" value="CATECHOLATE SIDEROPHORE RECEPTOR FIU"/>
    <property type="match status" value="1"/>
</dbReference>
<keyword evidence="6" id="KW-0732">Signal</keyword>
<dbReference type="InterPro" id="IPR036942">
    <property type="entry name" value="Beta-barrel_TonB_sf"/>
</dbReference>
<gene>
    <name evidence="14" type="primary">fiu_2</name>
    <name evidence="14" type="ORF">NCTC13038_01569</name>
</gene>
<keyword evidence="5" id="KW-0812">Transmembrane</keyword>
<feature type="region of interest" description="Disordered" evidence="12">
    <location>
        <begin position="290"/>
        <end position="339"/>
    </location>
</feature>
<keyword evidence="8" id="KW-0406">Ion transport</keyword>
<dbReference type="SUPFAM" id="SSF56935">
    <property type="entry name" value="Porins"/>
    <property type="match status" value="1"/>
</dbReference>
<evidence type="ECO:0000313" key="15">
    <source>
        <dbReference type="Proteomes" id="UP000332594"/>
    </source>
</evidence>
<evidence type="ECO:0000256" key="6">
    <source>
        <dbReference type="ARBA" id="ARBA00022729"/>
    </source>
</evidence>
<dbReference type="GO" id="GO:0009279">
    <property type="term" value="C:cell outer membrane"/>
    <property type="evidence" value="ECO:0007669"/>
    <property type="project" value="UniProtKB-SubCell"/>
</dbReference>
<evidence type="ECO:0000256" key="5">
    <source>
        <dbReference type="ARBA" id="ARBA00022692"/>
    </source>
</evidence>
<keyword evidence="3" id="KW-1134">Transmembrane beta strand</keyword>
<evidence type="ECO:0000256" key="10">
    <source>
        <dbReference type="ARBA" id="ARBA00023136"/>
    </source>
</evidence>
<proteinExistence type="predicted"/>
<keyword evidence="4" id="KW-0410">Iron transport</keyword>
<evidence type="ECO:0000256" key="9">
    <source>
        <dbReference type="ARBA" id="ARBA00023077"/>
    </source>
</evidence>
<dbReference type="PANTHER" id="PTHR32552">
    <property type="entry name" value="FERRICHROME IRON RECEPTOR-RELATED"/>
    <property type="match status" value="1"/>
</dbReference>
<keyword evidence="2" id="KW-0813">Transport</keyword>
<comment type="subcellular location">
    <subcellularLocation>
        <location evidence="1">Cell outer membrane</location>
        <topology evidence="1">Multi-pass membrane protein</topology>
    </subcellularLocation>
</comment>
<dbReference type="EMBL" id="CAADJG010000002">
    <property type="protein sequence ID" value="VFS68926.1"/>
    <property type="molecule type" value="Genomic_DNA"/>
</dbReference>
<sequence length="339" mass="36152">MTQHNTPDGGIPTIGLPGYSAPSAGTAALNHSGKVATSNFYGTESDYDDSTTDTVTMRFEHDLSDTTTIRNTTRWSRVKQDYLLTAVMGGASNITQPNPNDVGTWTWSRLANTKDVSNKILTNQTNLTTKFYTGSIGHDISTGFELTRETQTNYGVYPITPPAVNIYHPNSAISIGGLDRSGANANGQTDTFGIYAFDTLQITRDFEINGGIRLDNYQTQYDSASLCGGTGRGAVACPAGVARNSPVTTVDTSTSGNLVNWKAGALYHLTDNGNVYVNYAISQQPPGGNNFALAQSGTGNSANRTDFQPQKAKTSEVGTKWELDGQAPAADGGPVPYRY</sequence>
<evidence type="ECO:0000256" key="4">
    <source>
        <dbReference type="ARBA" id="ARBA00022496"/>
    </source>
</evidence>
<evidence type="ECO:0000256" key="3">
    <source>
        <dbReference type="ARBA" id="ARBA00022452"/>
    </source>
</evidence>
<accession>A0A485B8G2</accession>
<dbReference type="InterPro" id="IPR039426">
    <property type="entry name" value="TonB-dep_rcpt-like"/>
</dbReference>
<dbReference type="Pfam" id="PF00593">
    <property type="entry name" value="TonB_dep_Rec_b-barrel"/>
    <property type="match status" value="1"/>
</dbReference>
<evidence type="ECO:0000256" key="8">
    <source>
        <dbReference type="ARBA" id="ARBA00023065"/>
    </source>
</evidence>
<evidence type="ECO:0000256" key="1">
    <source>
        <dbReference type="ARBA" id="ARBA00004571"/>
    </source>
</evidence>
<protein>
    <submittedName>
        <fullName evidence="14">TonB-dependent receptor Fiu</fullName>
    </submittedName>
</protein>
<dbReference type="AlphaFoldDB" id="A0A485B8G2"/>
<reference evidence="14 15" key="1">
    <citation type="submission" date="2019-03" db="EMBL/GenBank/DDBJ databases">
        <authorList>
            <consortium name="Pathogen Informatics"/>
        </authorList>
    </citation>
    <scope>NUCLEOTIDE SEQUENCE [LARGE SCALE GENOMIC DNA]</scope>
    <source>
        <strain evidence="14 15">NCTC13038</strain>
    </source>
</reference>
<name>A0A485B8G2_RAOTE</name>
<keyword evidence="10" id="KW-0472">Membrane</keyword>
<dbReference type="Proteomes" id="UP000332594">
    <property type="component" value="Unassembled WGS sequence"/>
</dbReference>
<keyword evidence="11" id="KW-0998">Cell outer membrane</keyword>
<evidence type="ECO:0000256" key="11">
    <source>
        <dbReference type="ARBA" id="ARBA00023237"/>
    </source>
</evidence>
<evidence type="ECO:0000256" key="7">
    <source>
        <dbReference type="ARBA" id="ARBA00023004"/>
    </source>
</evidence>
<dbReference type="Gene3D" id="2.40.170.20">
    <property type="entry name" value="TonB-dependent receptor, beta-barrel domain"/>
    <property type="match status" value="1"/>
</dbReference>
<organism evidence="14 15">
    <name type="scientific">Raoultella terrigena</name>
    <name type="common">Klebsiella terrigena</name>
    <dbReference type="NCBI Taxonomy" id="577"/>
    <lineage>
        <taxon>Bacteria</taxon>
        <taxon>Pseudomonadati</taxon>
        <taxon>Pseudomonadota</taxon>
        <taxon>Gammaproteobacteria</taxon>
        <taxon>Enterobacterales</taxon>
        <taxon>Enterobacteriaceae</taxon>
        <taxon>Klebsiella/Raoultella group</taxon>
        <taxon>Raoultella</taxon>
    </lineage>
</organism>
<evidence type="ECO:0000313" key="14">
    <source>
        <dbReference type="EMBL" id="VFS68926.1"/>
    </source>
</evidence>
<keyword evidence="14" id="KW-0675">Receptor</keyword>
<dbReference type="GO" id="GO:0015344">
    <property type="term" value="F:siderophore uptake transmembrane transporter activity"/>
    <property type="evidence" value="ECO:0007669"/>
    <property type="project" value="TreeGrafter"/>
</dbReference>
<feature type="compositionally biased region" description="Polar residues" evidence="12">
    <location>
        <begin position="290"/>
        <end position="312"/>
    </location>
</feature>
<evidence type="ECO:0000256" key="2">
    <source>
        <dbReference type="ARBA" id="ARBA00022448"/>
    </source>
</evidence>
<feature type="domain" description="TonB-dependent receptor-like beta-barrel" evidence="13">
    <location>
        <begin position="25"/>
        <end position="323"/>
    </location>
</feature>
<keyword evidence="9" id="KW-0798">TonB box</keyword>
<keyword evidence="7" id="KW-0408">Iron</keyword>
<dbReference type="InterPro" id="IPR000531">
    <property type="entry name" value="Beta-barrel_TonB"/>
</dbReference>
<evidence type="ECO:0000259" key="13">
    <source>
        <dbReference type="Pfam" id="PF00593"/>
    </source>
</evidence>
<evidence type="ECO:0000256" key="12">
    <source>
        <dbReference type="SAM" id="MobiDB-lite"/>
    </source>
</evidence>